<dbReference type="AlphaFoldDB" id="A0A2P2NVX4"/>
<proteinExistence type="predicted"/>
<evidence type="ECO:0000313" key="1">
    <source>
        <dbReference type="EMBL" id="MBX46613.1"/>
    </source>
</evidence>
<reference evidence="1" key="1">
    <citation type="submission" date="2018-02" db="EMBL/GenBank/DDBJ databases">
        <title>Rhizophora mucronata_Transcriptome.</title>
        <authorList>
            <person name="Meera S.P."/>
            <person name="Sreeshan A."/>
            <person name="Augustine A."/>
        </authorList>
    </citation>
    <scope>NUCLEOTIDE SEQUENCE</scope>
    <source>
        <tissue evidence="1">Leaf</tissue>
    </source>
</reference>
<accession>A0A2P2NVX4</accession>
<organism evidence="1">
    <name type="scientific">Rhizophora mucronata</name>
    <name type="common">Asiatic mangrove</name>
    <dbReference type="NCBI Taxonomy" id="61149"/>
    <lineage>
        <taxon>Eukaryota</taxon>
        <taxon>Viridiplantae</taxon>
        <taxon>Streptophyta</taxon>
        <taxon>Embryophyta</taxon>
        <taxon>Tracheophyta</taxon>
        <taxon>Spermatophyta</taxon>
        <taxon>Magnoliopsida</taxon>
        <taxon>eudicotyledons</taxon>
        <taxon>Gunneridae</taxon>
        <taxon>Pentapetalae</taxon>
        <taxon>rosids</taxon>
        <taxon>fabids</taxon>
        <taxon>Malpighiales</taxon>
        <taxon>Rhizophoraceae</taxon>
        <taxon>Rhizophora</taxon>
    </lineage>
</organism>
<sequence length="22" mass="2559">MQSLQVTILVCLSLYLEFAMQK</sequence>
<protein>
    <submittedName>
        <fullName evidence="1">Uncharacterized protein</fullName>
    </submittedName>
</protein>
<dbReference type="EMBL" id="GGEC01066129">
    <property type="protein sequence ID" value="MBX46613.1"/>
    <property type="molecule type" value="Transcribed_RNA"/>
</dbReference>
<name>A0A2P2NVX4_RHIMU</name>